<feature type="region of interest" description="Disordered" evidence="2">
    <location>
        <begin position="206"/>
        <end position="229"/>
    </location>
</feature>
<proteinExistence type="predicted"/>
<gene>
    <name evidence="3" type="ORF">EPUS_02020</name>
</gene>
<feature type="compositionally biased region" description="Basic residues" evidence="2">
    <location>
        <begin position="276"/>
        <end position="285"/>
    </location>
</feature>
<dbReference type="OrthoDB" id="10419173at2759"/>
<dbReference type="AlphaFoldDB" id="U1GPT2"/>
<sequence length="430" mass="49598">MSLYSESIDEPRRPSAQYYQYPARRGVDLATSPRLEVYDQPISLPRRYPDSDREHKGALVVRSKPLRVRAASPDDDDERRSRRKSVVLRPRSTSRVRIREPVLLVDTSSSDEEPRRSRKNRGDDTRIRATSRPGKKKEYAFVRKASKKRRKSDAKVAVVTDLELKTDRRHRDFQSRRNDLENTEALVLVRARSQERDRLVDDLSDLDSYDGRRQRSHYNTGSRGKRASLDDGRRAIVIARDDRDRDDRRRSTRGSKLYKYGDGLVMAGDGDDIRSKGRGSGRRRISLSPDRETIDSSTVDGSLRRASTVSSRDPRARPSRAYDDRVADPDTRLDPRTDSAYFTDSERRAREREREAIEREKRAIEREKAALDKEKLLVDWEKRIPARDFLDDRGGDAGDYLKQGQTFLKDGQKYYKGGQGVVGGIKNLLK</sequence>
<evidence type="ECO:0000256" key="2">
    <source>
        <dbReference type="SAM" id="MobiDB-lite"/>
    </source>
</evidence>
<dbReference type="GeneID" id="19237074"/>
<feature type="compositionally biased region" description="Basic and acidic residues" evidence="2">
    <location>
        <begin position="47"/>
        <end position="57"/>
    </location>
</feature>
<dbReference type="Proteomes" id="UP000019373">
    <property type="component" value="Unassembled WGS sequence"/>
</dbReference>
<organism evidence="3 4">
    <name type="scientific">Endocarpon pusillum (strain Z07020 / HMAS-L-300199)</name>
    <name type="common">Lichen-forming fungus</name>
    <dbReference type="NCBI Taxonomy" id="1263415"/>
    <lineage>
        <taxon>Eukaryota</taxon>
        <taxon>Fungi</taxon>
        <taxon>Dikarya</taxon>
        <taxon>Ascomycota</taxon>
        <taxon>Pezizomycotina</taxon>
        <taxon>Eurotiomycetes</taxon>
        <taxon>Chaetothyriomycetidae</taxon>
        <taxon>Verrucariales</taxon>
        <taxon>Verrucariaceae</taxon>
        <taxon>Endocarpon</taxon>
    </lineage>
</organism>
<accession>U1GPT2</accession>
<name>U1GPT2_ENDPU</name>
<dbReference type="EMBL" id="KE720882">
    <property type="protein sequence ID" value="ERF74333.1"/>
    <property type="molecule type" value="Genomic_DNA"/>
</dbReference>
<keyword evidence="4" id="KW-1185">Reference proteome</keyword>
<feature type="compositionally biased region" description="Basic and acidic residues" evidence="2">
    <location>
        <begin position="312"/>
        <end position="337"/>
    </location>
</feature>
<keyword evidence="1" id="KW-0175">Coiled coil</keyword>
<feature type="region of interest" description="Disordered" evidence="2">
    <location>
        <begin position="1"/>
        <end position="26"/>
    </location>
</feature>
<feature type="compositionally biased region" description="Polar residues" evidence="2">
    <location>
        <begin position="295"/>
        <end position="309"/>
    </location>
</feature>
<feature type="region of interest" description="Disordered" evidence="2">
    <location>
        <begin position="41"/>
        <end position="137"/>
    </location>
</feature>
<feature type="compositionally biased region" description="Basic and acidic residues" evidence="2">
    <location>
        <begin position="112"/>
        <end position="127"/>
    </location>
</feature>
<feature type="region of interest" description="Disordered" evidence="2">
    <location>
        <begin position="261"/>
        <end position="338"/>
    </location>
</feature>
<protein>
    <submittedName>
        <fullName evidence="3">Uncharacterized protein</fullName>
    </submittedName>
</protein>
<evidence type="ECO:0000256" key="1">
    <source>
        <dbReference type="SAM" id="Coils"/>
    </source>
</evidence>
<dbReference type="HOGENOM" id="CLU_637829_0_0_1"/>
<dbReference type="RefSeq" id="XP_007800043.1">
    <property type="nucleotide sequence ID" value="XM_007801852.1"/>
</dbReference>
<evidence type="ECO:0000313" key="4">
    <source>
        <dbReference type="Proteomes" id="UP000019373"/>
    </source>
</evidence>
<evidence type="ECO:0000313" key="3">
    <source>
        <dbReference type="EMBL" id="ERF74333.1"/>
    </source>
</evidence>
<feature type="compositionally biased region" description="Basic residues" evidence="2">
    <location>
        <begin position="81"/>
        <end position="96"/>
    </location>
</feature>
<feature type="coiled-coil region" evidence="1">
    <location>
        <begin position="347"/>
        <end position="377"/>
    </location>
</feature>
<reference evidence="4" key="1">
    <citation type="journal article" date="2014" name="BMC Genomics">
        <title>Genome characteristics reveal the impact of lichenization on lichen-forming fungus Endocarpon pusillum Hedwig (Verrucariales, Ascomycota).</title>
        <authorList>
            <person name="Wang Y.-Y."/>
            <person name="Liu B."/>
            <person name="Zhang X.-Y."/>
            <person name="Zhou Q.-M."/>
            <person name="Zhang T."/>
            <person name="Li H."/>
            <person name="Yu Y.-F."/>
            <person name="Zhang X.-L."/>
            <person name="Hao X.-Y."/>
            <person name="Wang M."/>
            <person name="Wang L."/>
            <person name="Wei J.-C."/>
        </authorList>
    </citation>
    <scope>NUCLEOTIDE SEQUENCE [LARGE SCALE GENOMIC DNA]</scope>
    <source>
        <strain evidence="4">Z07020 / HMAS-L-300199</strain>
    </source>
</reference>